<feature type="compositionally biased region" description="Acidic residues" evidence="1">
    <location>
        <begin position="91"/>
        <end position="107"/>
    </location>
</feature>
<feature type="region of interest" description="Disordered" evidence="1">
    <location>
        <begin position="251"/>
        <end position="294"/>
    </location>
</feature>
<proteinExistence type="predicted"/>
<reference evidence="2" key="1">
    <citation type="submission" date="2021-01" db="EMBL/GenBank/DDBJ databases">
        <authorList>
            <person name="Corre E."/>
            <person name="Pelletier E."/>
            <person name="Niang G."/>
            <person name="Scheremetjew M."/>
            <person name="Finn R."/>
            <person name="Kale V."/>
            <person name="Holt S."/>
            <person name="Cochrane G."/>
            <person name="Meng A."/>
            <person name="Brown T."/>
            <person name="Cohen L."/>
        </authorList>
    </citation>
    <scope>NUCLEOTIDE SEQUENCE</scope>
    <source>
        <strain evidence="2">CCMP1452</strain>
    </source>
</reference>
<feature type="compositionally biased region" description="Basic and acidic residues" evidence="1">
    <location>
        <begin position="40"/>
        <end position="51"/>
    </location>
</feature>
<name>A0A7S2W487_9STRA</name>
<evidence type="ECO:0000256" key="1">
    <source>
        <dbReference type="SAM" id="MobiDB-lite"/>
    </source>
</evidence>
<feature type="compositionally biased region" description="Low complexity" evidence="1">
    <location>
        <begin position="279"/>
        <end position="290"/>
    </location>
</feature>
<gene>
    <name evidence="2" type="ORF">EANT1437_LOCUS5343</name>
</gene>
<feature type="compositionally biased region" description="Polar residues" evidence="1">
    <location>
        <begin position="260"/>
        <end position="278"/>
    </location>
</feature>
<organism evidence="2">
    <name type="scientific">Eucampia antarctica</name>
    <dbReference type="NCBI Taxonomy" id="49252"/>
    <lineage>
        <taxon>Eukaryota</taxon>
        <taxon>Sar</taxon>
        <taxon>Stramenopiles</taxon>
        <taxon>Ochrophyta</taxon>
        <taxon>Bacillariophyta</taxon>
        <taxon>Mediophyceae</taxon>
        <taxon>Biddulphiophycidae</taxon>
        <taxon>Hemiaulales</taxon>
        <taxon>Hemiaulaceae</taxon>
        <taxon>Eucampia</taxon>
    </lineage>
</organism>
<feature type="region of interest" description="Disordered" evidence="1">
    <location>
        <begin position="39"/>
        <end position="109"/>
    </location>
</feature>
<accession>A0A7S2W487</accession>
<dbReference type="AlphaFoldDB" id="A0A7S2W487"/>
<sequence>MAFDRPLEADKIDDLGLFSSFLRAPIVGPIMWMIGGSSAMKKEEEEKEKVSTKNTVLNSPDQERKEPGRLNSYESDFMDIGVSPERFPSDVSDEGEGSDAFSSDDEPSTLPEMISKLNVHPYDISKKSLRRSKKIDHSLHNKTRRMSWSDESGQDLVHICDESKRPIHEPAFLSHSSSHKPIKSAIKRSLSSRDNMSNKPNYQPSQCVPSGLIGGKDGIIQPSCSGMKNTNGYISPQWGWYISTTPPTPERYSSKKMKSLDNSGPNISNVDGNESVRCNNSNSSTNDSNTPIFTREIKGIPKNVSGWPSVPL</sequence>
<evidence type="ECO:0000313" key="2">
    <source>
        <dbReference type="EMBL" id="CAD9665112.1"/>
    </source>
</evidence>
<dbReference type="EMBL" id="HBHI01010417">
    <property type="protein sequence ID" value="CAD9665112.1"/>
    <property type="molecule type" value="Transcribed_RNA"/>
</dbReference>
<protein>
    <submittedName>
        <fullName evidence="2">Uncharacterized protein</fullName>
    </submittedName>
</protein>